<organism evidence="1">
    <name type="scientific">uncultured Caudovirales phage</name>
    <dbReference type="NCBI Taxonomy" id="2100421"/>
    <lineage>
        <taxon>Viruses</taxon>
        <taxon>Duplodnaviria</taxon>
        <taxon>Heunggongvirae</taxon>
        <taxon>Uroviricota</taxon>
        <taxon>Caudoviricetes</taxon>
        <taxon>Peduoviridae</taxon>
        <taxon>Maltschvirus</taxon>
        <taxon>Maltschvirus maltsch</taxon>
    </lineage>
</organism>
<evidence type="ECO:0000313" key="1">
    <source>
        <dbReference type="EMBL" id="ASN68647.1"/>
    </source>
</evidence>
<name>A0A2H4J5N6_9CAUD</name>
<protein>
    <submittedName>
        <fullName evidence="1">Uncharacterized protein</fullName>
    </submittedName>
</protein>
<reference evidence="1" key="1">
    <citation type="submission" date="2017-06" db="EMBL/GenBank/DDBJ databases">
        <title>Novel phages from South African skin metaviromes.</title>
        <authorList>
            <person name="van Zyl L.J."/>
            <person name="Abrahams Y."/>
            <person name="Stander E.A."/>
            <person name="Kirby B.M."/>
            <person name="Clavaud C."/>
            <person name="Farcet C."/>
            <person name="Breton L."/>
            <person name="Trindade M.I."/>
        </authorList>
    </citation>
    <scope>NUCLEOTIDE SEQUENCE</scope>
</reference>
<gene>
    <name evidence="1" type="ORF">3S11_25</name>
</gene>
<sequence>MMNSNNQLPWASHIRFVLELSLAIESGISAYLLEFRAEL</sequence>
<dbReference type="EMBL" id="MF417879">
    <property type="protein sequence ID" value="ASN68647.1"/>
    <property type="molecule type" value="Genomic_DNA"/>
</dbReference>
<accession>A0A2H4J5N6</accession>
<proteinExistence type="predicted"/>